<accession>A0A9P0QL11</accession>
<name>A0A9P0QL11_9ASCO</name>
<feature type="active site" evidence="11">
    <location>
        <position position="91"/>
    </location>
</feature>
<dbReference type="CDD" id="cd06530">
    <property type="entry name" value="S26_SPase_I"/>
    <property type="match status" value="1"/>
</dbReference>
<evidence type="ECO:0000259" key="12">
    <source>
        <dbReference type="Pfam" id="PF10502"/>
    </source>
</evidence>
<dbReference type="PRINTS" id="PR00727">
    <property type="entry name" value="LEADERPTASE"/>
</dbReference>
<dbReference type="SUPFAM" id="SSF51306">
    <property type="entry name" value="LexA/Signal peptidase"/>
    <property type="match status" value="1"/>
</dbReference>
<keyword evidence="8" id="KW-1133">Transmembrane helix</keyword>
<evidence type="ECO:0000256" key="6">
    <source>
        <dbReference type="ARBA" id="ARBA00022792"/>
    </source>
</evidence>
<dbReference type="GO" id="GO:0004252">
    <property type="term" value="F:serine-type endopeptidase activity"/>
    <property type="evidence" value="ECO:0007669"/>
    <property type="project" value="InterPro"/>
</dbReference>
<keyword evidence="9" id="KW-0496">Mitochondrion</keyword>
<dbReference type="InterPro" id="IPR036286">
    <property type="entry name" value="LexA/Signal_pep-like_sf"/>
</dbReference>
<evidence type="ECO:0000256" key="4">
    <source>
        <dbReference type="ARBA" id="ARBA00022670"/>
    </source>
</evidence>
<comment type="subcellular location">
    <subcellularLocation>
        <location evidence="1">Mitochondrion inner membrane</location>
        <topology evidence="1">Single-pass membrane protein</topology>
    </subcellularLocation>
</comment>
<evidence type="ECO:0000256" key="5">
    <source>
        <dbReference type="ARBA" id="ARBA00022692"/>
    </source>
</evidence>
<feature type="active site" evidence="11">
    <location>
        <position position="41"/>
    </location>
</feature>
<gene>
    <name evidence="13" type="ORF">CLIB1423_01S07932</name>
</gene>
<protein>
    <recommendedName>
        <fullName evidence="3">Mitochondrial inner membrane protease subunit 2</fullName>
    </recommendedName>
</protein>
<keyword evidence="6" id="KW-0999">Mitochondrion inner membrane</keyword>
<comment type="similarity">
    <text evidence="2">Belongs to the peptidase S26 family. IMP2 subfamily.</text>
</comment>
<feature type="domain" description="Peptidase S26" evidence="12">
    <location>
        <begin position="17"/>
        <end position="103"/>
    </location>
</feature>
<keyword evidence="14" id="KW-1185">Reference proteome</keyword>
<feature type="domain" description="Peptidase S26" evidence="12">
    <location>
        <begin position="112"/>
        <end position="153"/>
    </location>
</feature>
<keyword evidence="4 13" id="KW-0645">Protease</keyword>
<evidence type="ECO:0000256" key="8">
    <source>
        <dbReference type="ARBA" id="ARBA00022989"/>
    </source>
</evidence>
<evidence type="ECO:0000256" key="10">
    <source>
        <dbReference type="ARBA" id="ARBA00023136"/>
    </source>
</evidence>
<dbReference type="PANTHER" id="PTHR46041">
    <property type="entry name" value="MITOCHONDRIAL INNER MEMBRANE PROTEASE SUBUNIT 2"/>
    <property type="match status" value="1"/>
</dbReference>
<dbReference type="PROSITE" id="PS00761">
    <property type="entry name" value="SPASE_I_3"/>
    <property type="match status" value="1"/>
</dbReference>
<organism evidence="13 14">
    <name type="scientific">[Candida] railenensis</name>
    <dbReference type="NCBI Taxonomy" id="45579"/>
    <lineage>
        <taxon>Eukaryota</taxon>
        <taxon>Fungi</taxon>
        <taxon>Dikarya</taxon>
        <taxon>Ascomycota</taxon>
        <taxon>Saccharomycotina</taxon>
        <taxon>Pichiomycetes</taxon>
        <taxon>Debaryomycetaceae</taxon>
        <taxon>Kurtzmaniella</taxon>
    </lineage>
</organism>
<dbReference type="InterPro" id="IPR019533">
    <property type="entry name" value="Peptidase_S26"/>
</dbReference>
<dbReference type="GO" id="GO:0042720">
    <property type="term" value="C:mitochondrial inner membrane peptidase complex"/>
    <property type="evidence" value="ECO:0007669"/>
    <property type="project" value="InterPro"/>
</dbReference>
<keyword evidence="10" id="KW-0472">Membrane</keyword>
<evidence type="ECO:0000256" key="1">
    <source>
        <dbReference type="ARBA" id="ARBA00004434"/>
    </source>
</evidence>
<dbReference type="OrthoDB" id="9996127at2759"/>
<evidence type="ECO:0000256" key="2">
    <source>
        <dbReference type="ARBA" id="ARBA00007066"/>
    </source>
</evidence>
<dbReference type="InterPro" id="IPR000223">
    <property type="entry name" value="Pept_S26A_signal_pept_1"/>
</dbReference>
<dbReference type="InterPro" id="IPR037730">
    <property type="entry name" value="IMP2"/>
</dbReference>
<dbReference type="InterPro" id="IPR019758">
    <property type="entry name" value="Pept_S26A_signal_pept_1_CS"/>
</dbReference>
<proteinExistence type="inferred from homology"/>
<sequence length="163" mass="18178">MPSFSQLPIGIRTTIVTLTWFPVLYTFTNHIYQPFQINGMSMSPTFNPNTSNTSKDIVLVQKFNVKKPGSLNKGDIILFHSPLDPEKLVTKRIQGMQGETINTQSPPYPRPEARIPRNHLWVEGDNAFHSIDSNSFGAISQALVVGKVIGVIWPLARFGVDLS</sequence>
<dbReference type="Gene3D" id="2.10.109.10">
    <property type="entry name" value="Umud Fragment, subunit A"/>
    <property type="match status" value="1"/>
</dbReference>
<dbReference type="AlphaFoldDB" id="A0A9P0QL11"/>
<keyword evidence="7" id="KW-0378">Hydrolase</keyword>
<evidence type="ECO:0000256" key="9">
    <source>
        <dbReference type="ARBA" id="ARBA00023128"/>
    </source>
</evidence>
<comment type="caution">
    <text evidence="13">The sequence shown here is derived from an EMBL/GenBank/DDBJ whole genome shotgun (WGS) entry which is preliminary data.</text>
</comment>
<dbReference type="EMBL" id="CAKXYY010000001">
    <property type="protein sequence ID" value="CAH2350342.1"/>
    <property type="molecule type" value="Genomic_DNA"/>
</dbReference>
<keyword evidence="5" id="KW-0812">Transmembrane</keyword>
<evidence type="ECO:0000256" key="7">
    <source>
        <dbReference type="ARBA" id="ARBA00022801"/>
    </source>
</evidence>
<dbReference type="Pfam" id="PF10502">
    <property type="entry name" value="Peptidase_S26"/>
    <property type="match status" value="2"/>
</dbReference>
<dbReference type="GO" id="GO:0006465">
    <property type="term" value="P:signal peptide processing"/>
    <property type="evidence" value="ECO:0007669"/>
    <property type="project" value="InterPro"/>
</dbReference>
<dbReference type="PANTHER" id="PTHR46041:SF2">
    <property type="entry name" value="MITOCHONDRIAL INNER MEMBRANE PROTEASE SUBUNIT 2"/>
    <property type="match status" value="1"/>
</dbReference>
<evidence type="ECO:0000313" key="13">
    <source>
        <dbReference type="EMBL" id="CAH2350342.1"/>
    </source>
</evidence>
<dbReference type="GO" id="GO:0006627">
    <property type="term" value="P:protein processing involved in protein targeting to mitochondrion"/>
    <property type="evidence" value="ECO:0007669"/>
    <property type="project" value="InterPro"/>
</dbReference>
<evidence type="ECO:0000256" key="11">
    <source>
        <dbReference type="PIRSR" id="PIRSR600223-1"/>
    </source>
</evidence>
<evidence type="ECO:0000256" key="3">
    <source>
        <dbReference type="ARBA" id="ARBA00013650"/>
    </source>
</evidence>
<dbReference type="Proteomes" id="UP000837801">
    <property type="component" value="Unassembled WGS sequence"/>
</dbReference>
<reference evidence="13" key="1">
    <citation type="submission" date="2022-03" db="EMBL/GenBank/DDBJ databases">
        <authorList>
            <person name="Legras J.-L."/>
            <person name="Devillers H."/>
            <person name="Grondin C."/>
        </authorList>
    </citation>
    <scope>NUCLEOTIDE SEQUENCE</scope>
    <source>
        <strain evidence="13">CLIB 1423</strain>
    </source>
</reference>
<evidence type="ECO:0000313" key="14">
    <source>
        <dbReference type="Proteomes" id="UP000837801"/>
    </source>
</evidence>